<evidence type="ECO:0000256" key="4">
    <source>
        <dbReference type="ARBA" id="ARBA00022989"/>
    </source>
</evidence>
<feature type="transmembrane region" description="Helical" evidence="7">
    <location>
        <begin position="116"/>
        <end position="136"/>
    </location>
</feature>
<dbReference type="Proteomes" id="UP000789325">
    <property type="component" value="Unassembled WGS sequence"/>
</dbReference>
<feature type="transmembrane region" description="Helical" evidence="7">
    <location>
        <begin position="86"/>
        <end position="104"/>
    </location>
</feature>
<sequence>MDIRTKKADHRHTSVLSSNEVTALVACSAFLLFGLNNVETTALPSYVMTLGAGPLVAGLQNSLFVFAAVALRIALERTVKRRGSRFAMIAGALGYAVPCLALAHCTDLWQVVILRLMQAFGLALFQPSVAQYLASVPPASNLGRRVGVVRFATTASLMAGPAIMFPLASCCGYKVLFVVLSLVGACGAAIALVLPRDRENSNEQQGQEEKGAHRPATATKPARSPGTTAVRIPPFAPFARSLLLPNAPRLVESLHISLRKRALLIAEPFALALGYSVVMNFGQTLAQEALATDNDGLLFVFMSAGGIIASPLAGWTTDRLGAKRSTAGAIALNSLGLLLMALGRTPPTVFAGAFFFGMGYFGASAALIAAAGASASRSASTFLARQQSALDMGMVAGGLLAGAMMQTGCSVFAVCLTASAAIGTSLVVWSMIYPNEKGSI</sequence>
<dbReference type="EMBL" id="DYZL01000090">
    <property type="protein sequence ID" value="HJH43054.1"/>
    <property type="molecule type" value="Genomic_DNA"/>
</dbReference>
<feature type="transmembrane region" description="Helical" evidence="7">
    <location>
        <begin position="262"/>
        <end position="281"/>
    </location>
</feature>
<dbReference type="PANTHER" id="PTHR43124">
    <property type="entry name" value="PURINE EFFLUX PUMP PBUE"/>
    <property type="match status" value="1"/>
</dbReference>
<feature type="transmembrane region" description="Helical" evidence="7">
    <location>
        <begin position="148"/>
        <end position="169"/>
    </location>
</feature>
<dbReference type="PANTHER" id="PTHR43124:SF3">
    <property type="entry name" value="CHLORAMPHENICOL EFFLUX PUMP RV0191"/>
    <property type="match status" value="1"/>
</dbReference>
<feature type="transmembrane region" description="Helical" evidence="7">
    <location>
        <begin position="296"/>
        <end position="315"/>
    </location>
</feature>
<dbReference type="InterPro" id="IPR011701">
    <property type="entry name" value="MFS"/>
</dbReference>
<feature type="transmembrane region" description="Helical" evidence="7">
    <location>
        <begin position="175"/>
        <end position="194"/>
    </location>
</feature>
<feature type="transmembrane region" description="Helical" evidence="7">
    <location>
        <begin position="327"/>
        <end position="343"/>
    </location>
</feature>
<keyword evidence="5 7" id="KW-0472">Membrane</keyword>
<evidence type="ECO:0000313" key="10">
    <source>
        <dbReference type="Proteomes" id="UP000789325"/>
    </source>
</evidence>
<protein>
    <submittedName>
        <fullName evidence="9">MFS transporter</fullName>
    </submittedName>
</protein>
<comment type="subcellular location">
    <subcellularLocation>
        <location evidence="1">Cell membrane</location>
        <topology evidence="1">Multi-pass membrane protein</topology>
    </subcellularLocation>
</comment>
<evidence type="ECO:0000256" key="5">
    <source>
        <dbReference type="ARBA" id="ARBA00023136"/>
    </source>
</evidence>
<feature type="transmembrane region" description="Helical" evidence="7">
    <location>
        <begin position="411"/>
        <end position="432"/>
    </location>
</feature>
<proteinExistence type="predicted"/>
<organism evidence="9 10">
    <name type="scientific">Rubneribacter badeniensis</name>
    <dbReference type="NCBI Taxonomy" id="2070688"/>
    <lineage>
        <taxon>Bacteria</taxon>
        <taxon>Bacillati</taxon>
        <taxon>Actinomycetota</taxon>
        <taxon>Coriobacteriia</taxon>
        <taxon>Eggerthellales</taxon>
        <taxon>Eggerthellaceae</taxon>
        <taxon>Rubneribacter</taxon>
    </lineage>
</organism>
<dbReference type="InterPro" id="IPR036259">
    <property type="entry name" value="MFS_trans_sf"/>
</dbReference>
<feature type="transmembrane region" description="Helical" evidence="7">
    <location>
        <begin position="349"/>
        <end position="376"/>
    </location>
</feature>
<reference evidence="9" key="2">
    <citation type="submission" date="2021-09" db="EMBL/GenBank/DDBJ databases">
        <authorList>
            <person name="Gilroy R."/>
        </authorList>
    </citation>
    <scope>NUCLEOTIDE SEQUENCE</scope>
    <source>
        <strain evidence="9">USAMLcec12-2067</strain>
    </source>
</reference>
<feature type="domain" description="Major facilitator superfamily (MFS) profile" evidence="8">
    <location>
        <begin position="21"/>
        <end position="437"/>
    </location>
</feature>
<reference evidence="9" key="1">
    <citation type="journal article" date="2021" name="PeerJ">
        <title>Extensive microbial diversity within the chicken gut microbiome revealed by metagenomics and culture.</title>
        <authorList>
            <person name="Gilroy R."/>
            <person name="Ravi A."/>
            <person name="Getino M."/>
            <person name="Pursley I."/>
            <person name="Horton D.L."/>
            <person name="Alikhan N.F."/>
            <person name="Baker D."/>
            <person name="Gharbi K."/>
            <person name="Hall N."/>
            <person name="Watson M."/>
            <person name="Adriaenssens E.M."/>
            <person name="Foster-Nyarko E."/>
            <person name="Jarju S."/>
            <person name="Secka A."/>
            <person name="Antonio M."/>
            <person name="Oren A."/>
            <person name="Chaudhuri R.R."/>
            <person name="La Ragione R."/>
            <person name="Hildebrand F."/>
            <person name="Pallen M.J."/>
        </authorList>
    </citation>
    <scope>NUCLEOTIDE SEQUENCE</scope>
    <source>
        <strain evidence="9">USAMLcec12-2067</strain>
    </source>
</reference>
<keyword evidence="4 7" id="KW-1133">Transmembrane helix</keyword>
<comment type="caution">
    <text evidence="9">The sequence shown here is derived from an EMBL/GenBank/DDBJ whole genome shotgun (WGS) entry which is preliminary data.</text>
</comment>
<dbReference type="Pfam" id="PF07690">
    <property type="entry name" value="MFS_1"/>
    <property type="match status" value="1"/>
</dbReference>
<evidence type="ECO:0000256" key="7">
    <source>
        <dbReference type="SAM" id="Phobius"/>
    </source>
</evidence>
<dbReference type="GO" id="GO:0022857">
    <property type="term" value="F:transmembrane transporter activity"/>
    <property type="evidence" value="ECO:0007669"/>
    <property type="project" value="InterPro"/>
</dbReference>
<evidence type="ECO:0000256" key="1">
    <source>
        <dbReference type="ARBA" id="ARBA00004651"/>
    </source>
</evidence>
<dbReference type="AlphaFoldDB" id="A0A9D3ACQ1"/>
<dbReference type="PROSITE" id="PS50850">
    <property type="entry name" value="MFS"/>
    <property type="match status" value="1"/>
</dbReference>
<dbReference type="Gene3D" id="1.20.1250.20">
    <property type="entry name" value="MFS general substrate transporter like domains"/>
    <property type="match status" value="2"/>
</dbReference>
<feature type="region of interest" description="Disordered" evidence="6">
    <location>
        <begin position="199"/>
        <end position="230"/>
    </location>
</feature>
<gene>
    <name evidence="9" type="ORF">K8V16_04575</name>
</gene>
<evidence type="ECO:0000256" key="2">
    <source>
        <dbReference type="ARBA" id="ARBA00022475"/>
    </source>
</evidence>
<evidence type="ECO:0000256" key="6">
    <source>
        <dbReference type="SAM" id="MobiDB-lite"/>
    </source>
</evidence>
<dbReference type="SUPFAM" id="SSF103473">
    <property type="entry name" value="MFS general substrate transporter"/>
    <property type="match status" value="1"/>
</dbReference>
<dbReference type="GO" id="GO:0005886">
    <property type="term" value="C:plasma membrane"/>
    <property type="evidence" value="ECO:0007669"/>
    <property type="project" value="UniProtKB-SubCell"/>
</dbReference>
<dbReference type="InterPro" id="IPR020846">
    <property type="entry name" value="MFS_dom"/>
</dbReference>
<keyword evidence="2" id="KW-1003">Cell membrane</keyword>
<evidence type="ECO:0000256" key="3">
    <source>
        <dbReference type="ARBA" id="ARBA00022692"/>
    </source>
</evidence>
<feature type="compositionally biased region" description="Basic and acidic residues" evidence="6">
    <location>
        <begin position="199"/>
        <end position="212"/>
    </location>
</feature>
<name>A0A9D3ACQ1_9ACTN</name>
<dbReference type="InterPro" id="IPR050189">
    <property type="entry name" value="MFS_Efflux_Transporters"/>
</dbReference>
<feature type="transmembrane region" description="Helical" evidence="7">
    <location>
        <begin position="50"/>
        <end position="74"/>
    </location>
</feature>
<evidence type="ECO:0000259" key="8">
    <source>
        <dbReference type="PROSITE" id="PS50850"/>
    </source>
</evidence>
<keyword evidence="3 7" id="KW-0812">Transmembrane</keyword>
<accession>A0A9D3ACQ1</accession>
<evidence type="ECO:0000313" key="9">
    <source>
        <dbReference type="EMBL" id="HJH43054.1"/>
    </source>
</evidence>
<feature type="transmembrane region" description="Helical" evidence="7">
    <location>
        <begin position="21"/>
        <end position="38"/>
    </location>
</feature>